<gene>
    <name evidence="3" type="ORF">UFOVP1232_2</name>
    <name evidence="4" type="ORF">UFOVP1572_11</name>
    <name evidence="1" type="ORF">UFOVP644_36</name>
    <name evidence="2" type="ORF">UFOVP958_42</name>
</gene>
<sequence>MGTQGKRPPLTDATLRAIVGALQNQAEQPPPGFYNWQTWAKRWGLKRTSTMRYLETGVKSGILKTVMIRQDVGAYVRRAPFWGLTTKKARHGRKA</sequence>
<accession>A0A6J5RF22</accession>
<evidence type="ECO:0000313" key="4">
    <source>
        <dbReference type="EMBL" id="CAB5230452.1"/>
    </source>
</evidence>
<evidence type="ECO:0000313" key="2">
    <source>
        <dbReference type="EMBL" id="CAB4174334.1"/>
    </source>
</evidence>
<dbReference type="EMBL" id="LR797189">
    <property type="protein sequence ID" value="CAB4192131.1"/>
    <property type="molecule type" value="Genomic_DNA"/>
</dbReference>
<dbReference type="EMBL" id="LR796908">
    <property type="protein sequence ID" value="CAB4174334.1"/>
    <property type="molecule type" value="Genomic_DNA"/>
</dbReference>
<name>A0A6J5RF22_9CAUD</name>
<evidence type="ECO:0000313" key="3">
    <source>
        <dbReference type="EMBL" id="CAB4192131.1"/>
    </source>
</evidence>
<reference evidence="3" key="1">
    <citation type="submission" date="2020-05" db="EMBL/GenBank/DDBJ databases">
        <authorList>
            <person name="Chiriac C."/>
            <person name="Salcher M."/>
            <person name="Ghai R."/>
            <person name="Kavagutti S V."/>
        </authorList>
    </citation>
    <scope>NUCLEOTIDE SEQUENCE</scope>
</reference>
<evidence type="ECO:0008006" key="5">
    <source>
        <dbReference type="Google" id="ProtNLM"/>
    </source>
</evidence>
<dbReference type="EMBL" id="LR796621">
    <property type="protein sequence ID" value="CAB4154833.1"/>
    <property type="molecule type" value="Genomic_DNA"/>
</dbReference>
<dbReference type="EMBL" id="LR798421">
    <property type="protein sequence ID" value="CAB5230452.1"/>
    <property type="molecule type" value="Genomic_DNA"/>
</dbReference>
<protein>
    <recommendedName>
        <fullName evidence="5">Helix-turn-helix domain containing protein</fullName>
    </recommendedName>
</protein>
<proteinExistence type="predicted"/>
<organism evidence="3">
    <name type="scientific">uncultured Caudovirales phage</name>
    <dbReference type="NCBI Taxonomy" id="2100421"/>
    <lineage>
        <taxon>Viruses</taxon>
        <taxon>Duplodnaviria</taxon>
        <taxon>Heunggongvirae</taxon>
        <taxon>Uroviricota</taxon>
        <taxon>Caudoviricetes</taxon>
        <taxon>Peduoviridae</taxon>
        <taxon>Maltschvirus</taxon>
        <taxon>Maltschvirus maltsch</taxon>
    </lineage>
</organism>
<evidence type="ECO:0000313" key="1">
    <source>
        <dbReference type="EMBL" id="CAB4154833.1"/>
    </source>
</evidence>